<dbReference type="Proteomes" id="UP000035214">
    <property type="component" value="Unassembled WGS sequence"/>
</dbReference>
<evidence type="ECO:0000313" key="2">
    <source>
        <dbReference type="Proteomes" id="UP000035214"/>
    </source>
</evidence>
<gene>
    <name evidence="1" type="ORF">B4077_2845</name>
</gene>
<dbReference type="EMBL" id="LCYI01000051">
    <property type="protein sequence ID" value="KLA23589.1"/>
    <property type="molecule type" value="Genomic_DNA"/>
</dbReference>
<dbReference type="AlphaFoldDB" id="A0A0G8EH67"/>
<accession>A0A0G8EH67</accession>
<protein>
    <submittedName>
        <fullName evidence="1">Uncharacterized protein</fullName>
    </submittedName>
</protein>
<reference evidence="1 2" key="1">
    <citation type="submission" date="2015-04" db="EMBL/GenBank/DDBJ databases">
        <title>Draft Genome Sequences of Eight Spore-Forming Food Isolates of Bacillus cereus Genome sequencing.</title>
        <authorList>
            <person name="Krawcyk A.O."/>
            <person name="de Jong A."/>
            <person name="Eijlander R.T."/>
            <person name="Berendsen E.M."/>
            <person name="Holsappel S."/>
            <person name="Wells-Bennik M."/>
            <person name="Kuipers O.P."/>
        </authorList>
    </citation>
    <scope>NUCLEOTIDE SEQUENCE [LARGE SCALE GENOMIC DNA]</scope>
    <source>
        <strain evidence="1 2">B4077</strain>
    </source>
</reference>
<dbReference type="PATRIC" id="fig|1396.428.peg.1753"/>
<sequence length="37" mass="4237">MSGETTYKSVCFFPLNVKKKSTKGQRKLNKNSTKPLF</sequence>
<organism evidence="1 2">
    <name type="scientific">Bacillus cereus</name>
    <dbReference type="NCBI Taxonomy" id="1396"/>
    <lineage>
        <taxon>Bacteria</taxon>
        <taxon>Bacillati</taxon>
        <taxon>Bacillota</taxon>
        <taxon>Bacilli</taxon>
        <taxon>Bacillales</taxon>
        <taxon>Bacillaceae</taxon>
        <taxon>Bacillus</taxon>
        <taxon>Bacillus cereus group</taxon>
    </lineage>
</organism>
<evidence type="ECO:0000313" key="1">
    <source>
        <dbReference type="EMBL" id="KLA23589.1"/>
    </source>
</evidence>
<proteinExistence type="predicted"/>
<name>A0A0G8EH67_BACCE</name>
<comment type="caution">
    <text evidence="1">The sequence shown here is derived from an EMBL/GenBank/DDBJ whole genome shotgun (WGS) entry which is preliminary data.</text>
</comment>